<evidence type="ECO:0000313" key="1">
    <source>
        <dbReference type="EMBL" id="KRK37224.1"/>
    </source>
</evidence>
<dbReference type="CDD" id="cd07516">
    <property type="entry name" value="HAD_Pase"/>
    <property type="match status" value="1"/>
</dbReference>
<dbReference type="NCBIfam" id="TIGR00099">
    <property type="entry name" value="Cof-subfamily"/>
    <property type="match status" value="1"/>
</dbReference>
<keyword evidence="2" id="KW-1185">Reference proteome</keyword>
<name>A0A0R1GTV7_9LACO</name>
<dbReference type="InterPro" id="IPR023214">
    <property type="entry name" value="HAD_sf"/>
</dbReference>
<dbReference type="eggNOG" id="COG0561">
    <property type="taxonomic scope" value="Bacteria"/>
</dbReference>
<evidence type="ECO:0000313" key="2">
    <source>
        <dbReference type="Proteomes" id="UP000051176"/>
    </source>
</evidence>
<comment type="caution">
    <text evidence="1">The sequence shown here is derived from an EMBL/GenBank/DDBJ whole genome shotgun (WGS) entry which is preliminary data.</text>
</comment>
<dbReference type="GO" id="GO:0000287">
    <property type="term" value="F:magnesium ion binding"/>
    <property type="evidence" value="ECO:0007669"/>
    <property type="project" value="TreeGrafter"/>
</dbReference>
<organism evidence="1 2">
    <name type="scientific">Levilactobacillus parabrevis ATCC 53295</name>
    <dbReference type="NCBI Taxonomy" id="1267003"/>
    <lineage>
        <taxon>Bacteria</taxon>
        <taxon>Bacillati</taxon>
        <taxon>Bacillota</taxon>
        <taxon>Bacilli</taxon>
        <taxon>Lactobacillales</taxon>
        <taxon>Lactobacillaceae</taxon>
        <taxon>Levilactobacillus</taxon>
    </lineage>
</organism>
<keyword evidence="1" id="KW-0378">Hydrolase</keyword>
<accession>A0A0R1GTV7</accession>
<dbReference type="NCBIfam" id="TIGR01484">
    <property type="entry name" value="HAD-SF-IIB"/>
    <property type="match status" value="1"/>
</dbReference>
<dbReference type="InterPro" id="IPR036412">
    <property type="entry name" value="HAD-like_sf"/>
</dbReference>
<dbReference type="InterPro" id="IPR006379">
    <property type="entry name" value="HAD-SF_hydro_IIB"/>
</dbReference>
<dbReference type="Gene3D" id="3.30.1240.10">
    <property type="match status" value="1"/>
</dbReference>
<dbReference type="SFLD" id="SFLDS00003">
    <property type="entry name" value="Haloacid_Dehalogenase"/>
    <property type="match status" value="1"/>
</dbReference>
<protein>
    <submittedName>
        <fullName evidence="1">HAD superfamily hydrolase</fullName>
    </submittedName>
</protein>
<dbReference type="GO" id="GO:0016791">
    <property type="term" value="F:phosphatase activity"/>
    <property type="evidence" value="ECO:0007669"/>
    <property type="project" value="UniProtKB-ARBA"/>
</dbReference>
<dbReference type="EMBL" id="AZCZ01000012">
    <property type="protein sequence ID" value="KRK37224.1"/>
    <property type="molecule type" value="Genomic_DNA"/>
</dbReference>
<dbReference type="PATRIC" id="fig|1267003.4.peg.299"/>
<dbReference type="Proteomes" id="UP000051176">
    <property type="component" value="Unassembled WGS sequence"/>
</dbReference>
<dbReference type="PANTHER" id="PTHR10000">
    <property type="entry name" value="PHOSPHOSERINE PHOSPHATASE"/>
    <property type="match status" value="1"/>
</dbReference>
<dbReference type="Pfam" id="PF08282">
    <property type="entry name" value="Hydrolase_3"/>
    <property type="match status" value="1"/>
</dbReference>
<proteinExistence type="predicted"/>
<gene>
    <name evidence="1" type="ORF">FD07_GL000281</name>
</gene>
<dbReference type="SUPFAM" id="SSF56784">
    <property type="entry name" value="HAD-like"/>
    <property type="match status" value="1"/>
</dbReference>
<sequence length="272" mass="29559">MKMYRMITSDLDETLLRADGSISAANIAAIKRATQMGIKFVPNTGRSFLSIQPLLRRLGLWNQPNQYVISYNGGAIVENWENHVLLSRELPYEVAAAVFKVLQQFDVAIHVYTLRGLAIYHPVAADLAYLKTRGVSATTMRGDFSQFQLGRIMKVIAMSPSLAVRRAAKAAVEQQVTQPVTCTFSSDRYMEVNPVGVDKGQATLALGQRLGISPAEIMGIGDNANDLAMLEQVGCAVAVQNASAAAKKVATHVTTANFESGVSEAIDRWVLN</sequence>
<dbReference type="GO" id="GO:0005829">
    <property type="term" value="C:cytosol"/>
    <property type="evidence" value="ECO:0007669"/>
    <property type="project" value="TreeGrafter"/>
</dbReference>
<dbReference type="STRING" id="357278.IV61_GL000312"/>
<dbReference type="SFLD" id="SFLDG01140">
    <property type="entry name" value="C2.B:_Phosphomannomutase_and_P"/>
    <property type="match status" value="1"/>
</dbReference>
<dbReference type="AlphaFoldDB" id="A0A0R1GTV7"/>
<dbReference type="Gene3D" id="3.40.50.1000">
    <property type="entry name" value="HAD superfamily/HAD-like"/>
    <property type="match status" value="1"/>
</dbReference>
<reference evidence="1 2" key="1">
    <citation type="journal article" date="2015" name="Genome Announc.">
        <title>Expanding the biotechnology potential of lactobacilli through comparative genomics of 213 strains and associated genera.</title>
        <authorList>
            <person name="Sun Z."/>
            <person name="Harris H.M."/>
            <person name="McCann A."/>
            <person name="Guo C."/>
            <person name="Argimon S."/>
            <person name="Zhang W."/>
            <person name="Yang X."/>
            <person name="Jeffery I.B."/>
            <person name="Cooney J.C."/>
            <person name="Kagawa T.F."/>
            <person name="Liu W."/>
            <person name="Song Y."/>
            <person name="Salvetti E."/>
            <person name="Wrobel A."/>
            <person name="Rasinkangas P."/>
            <person name="Parkhill J."/>
            <person name="Rea M.C."/>
            <person name="O'Sullivan O."/>
            <person name="Ritari J."/>
            <person name="Douillard F.P."/>
            <person name="Paul Ross R."/>
            <person name="Yang R."/>
            <person name="Briner A.E."/>
            <person name="Felis G.E."/>
            <person name="de Vos W.M."/>
            <person name="Barrangou R."/>
            <person name="Klaenhammer T.R."/>
            <person name="Caufield P.W."/>
            <person name="Cui Y."/>
            <person name="Zhang H."/>
            <person name="O'Toole P.W."/>
        </authorList>
    </citation>
    <scope>NUCLEOTIDE SEQUENCE [LARGE SCALE GENOMIC DNA]</scope>
    <source>
        <strain evidence="1 2">ATCC 53295</strain>
    </source>
</reference>
<dbReference type="PANTHER" id="PTHR10000:SF8">
    <property type="entry name" value="HAD SUPERFAMILY HYDROLASE-LIKE, TYPE 3"/>
    <property type="match status" value="1"/>
</dbReference>
<dbReference type="InterPro" id="IPR000150">
    <property type="entry name" value="Cof"/>
</dbReference>